<dbReference type="InterPro" id="IPR010582">
    <property type="entry name" value="Catalase_immune_responsive"/>
</dbReference>
<dbReference type="PANTHER" id="PTHR42821:SF1">
    <property type="entry name" value="CATALASE-B"/>
    <property type="match status" value="1"/>
</dbReference>
<name>A0A2N4U5L7_9BURK</name>
<evidence type="ECO:0000256" key="15">
    <source>
        <dbReference type="SAM" id="MobiDB-lite"/>
    </source>
</evidence>
<dbReference type="GO" id="GO:0020037">
    <property type="term" value="F:heme binding"/>
    <property type="evidence" value="ECO:0007669"/>
    <property type="project" value="UniProtKB-UniRule"/>
</dbReference>
<evidence type="ECO:0000256" key="2">
    <source>
        <dbReference type="ARBA" id="ARBA00002974"/>
    </source>
</evidence>
<comment type="catalytic activity">
    <reaction evidence="11">
        <text>2 H2O2 = O2 + 2 H2O</text>
        <dbReference type="Rhea" id="RHEA:20309"/>
        <dbReference type="ChEBI" id="CHEBI:15377"/>
        <dbReference type="ChEBI" id="CHEBI:15379"/>
        <dbReference type="ChEBI" id="CHEBI:16240"/>
        <dbReference type="EC" id="1.11.1.6"/>
    </reaction>
</comment>
<evidence type="ECO:0000256" key="12">
    <source>
        <dbReference type="PIRSR" id="PIRSR038927-1"/>
    </source>
</evidence>
<keyword evidence="9 11" id="KW-0408">Iron</keyword>
<dbReference type="SUPFAM" id="SSF56634">
    <property type="entry name" value="Heme-dependent catalase-like"/>
    <property type="match status" value="1"/>
</dbReference>
<dbReference type="FunFam" id="2.40.180.10:FF:000003">
    <property type="entry name" value="Catalase"/>
    <property type="match status" value="1"/>
</dbReference>
<dbReference type="OrthoDB" id="9761719at2"/>
<evidence type="ECO:0000256" key="11">
    <source>
        <dbReference type="PIRNR" id="PIRNR038927"/>
    </source>
</evidence>
<feature type="binding site" description="axial binding residue" evidence="13">
    <location>
        <position position="462"/>
    </location>
    <ligand>
        <name>heme</name>
        <dbReference type="ChEBI" id="CHEBI:30413"/>
    </ligand>
    <ligandPart>
        <name>Fe</name>
        <dbReference type="ChEBI" id="CHEBI:18248"/>
    </ligandPart>
</feature>
<dbReference type="Proteomes" id="UP000234190">
    <property type="component" value="Unassembled WGS sequence"/>
</dbReference>
<evidence type="ECO:0000256" key="8">
    <source>
        <dbReference type="ARBA" id="ARBA00023002"/>
    </source>
</evidence>
<evidence type="ECO:0000259" key="16">
    <source>
        <dbReference type="SMART" id="SM01060"/>
    </source>
</evidence>
<dbReference type="AlphaFoldDB" id="A0A2N4U5L7"/>
<evidence type="ECO:0000256" key="1">
    <source>
        <dbReference type="ARBA" id="ARBA00001971"/>
    </source>
</evidence>
<dbReference type="PROSITE" id="PS00438">
    <property type="entry name" value="CATALASE_2"/>
    <property type="match status" value="1"/>
</dbReference>
<dbReference type="PRINTS" id="PR00067">
    <property type="entry name" value="CATALASE"/>
</dbReference>
<feature type="binding site" evidence="14">
    <location>
        <position position="172"/>
    </location>
    <ligand>
        <name>heme</name>
        <dbReference type="ChEBI" id="CHEBI:30413"/>
    </ligand>
</feature>
<dbReference type="InterPro" id="IPR018028">
    <property type="entry name" value="Catalase"/>
</dbReference>
<feature type="binding site" evidence="14">
    <location>
        <position position="212"/>
    </location>
    <ligand>
        <name>heme</name>
        <dbReference type="ChEBI" id="CHEBI:30413"/>
    </ligand>
</feature>
<evidence type="ECO:0000256" key="9">
    <source>
        <dbReference type="ARBA" id="ARBA00023004"/>
    </source>
</evidence>
<evidence type="ECO:0000313" key="17">
    <source>
        <dbReference type="EMBL" id="PLC50318.1"/>
    </source>
</evidence>
<evidence type="ECO:0000313" key="18">
    <source>
        <dbReference type="Proteomes" id="UP000234190"/>
    </source>
</evidence>
<evidence type="ECO:0000256" key="7">
    <source>
        <dbReference type="ARBA" id="ARBA00022723"/>
    </source>
</evidence>
<dbReference type="GO" id="GO:0005829">
    <property type="term" value="C:cytosol"/>
    <property type="evidence" value="ECO:0007669"/>
    <property type="project" value="TreeGrafter"/>
</dbReference>
<comment type="cofactor">
    <cofactor evidence="1 11 13">
        <name>heme</name>
        <dbReference type="ChEBI" id="CHEBI:30413"/>
    </cofactor>
</comment>
<comment type="similarity">
    <text evidence="3">Belongs to the catalase family. HPII subfamily.</text>
</comment>
<keyword evidence="8 11" id="KW-0560">Oxidoreductase</keyword>
<keyword evidence="18" id="KW-1185">Reference proteome</keyword>
<evidence type="ECO:0000256" key="10">
    <source>
        <dbReference type="ARBA" id="ARBA00023324"/>
    </source>
</evidence>
<accession>A0A2N4U5L7</accession>
<keyword evidence="7 11" id="KW-0479">Metal-binding</keyword>
<evidence type="ECO:0000256" key="6">
    <source>
        <dbReference type="ARBA" id="ARBA00022617"/>
    </source>
</evidence>
<gene>
    <name evidence="17" type="ORF">CR159_07605</name>
</gene>
<dbReference type="GO" id="GO:0042744">
    <property type="term" value="P:hydrogen peroxide catabolic process"/>
    <property type="evidence" value="ECO:0007669"/>
    <property type="project" value="UniProtKB-UniRule"/>
</dbReference>
<evidence type="ECO:0000256" key="13">
    <source>
        <dbReference type="PIRSR" id="PIRSR038927-2"/>
    </source>
</evidence>
<evidence type="ECO:0000256" key="14">
    <source>
        <dbReference type="PIRSR" id="PIRSR038927-3"/>
    </source>
</evidence>
<feature type="domain" description="Catalase core" evidence="16">
    <location>
        <begin position="128"/>
        <end position="516"/>
    </location>
</feature>
<dbReference type="InterPro" id="IPR043156">
    <property type="entry name" value="Catalase_clade2_helical"/>
</dbReference>
<dbReference type="Gene3D" id="1.20.1370.20">
    <property type="match status" value="1"/>
</dbReference>
<dbReference type="InterPro" id="IPR024712">
    <property type="entry name" value="Catalase_clade2"/>
</dbReference>
<feature type="binding site" evidence="14">
    <location>
        <position position="261"/>
    </location>
    <ligand>
        <name>heme</name>
        <dbReference type="ChEBI" id="CHEBI:30413"/>
    </ligand>
</feature>
<dbReference type="GO" id="GO:0004096">
    <property type="term" value="F:catalase activity"/>
    <property type="evidence" value="ECO:0007669"/>
    <property type="project" value="UniProtKB-UniRule"/>
</dbReference>
<dbReference type="Gene3D" id="2.40.180.10">
    <property type="entry name" value="Catalase core domain"/>
    <property type="match status" value="1"/>
</dbReference>
<keyword evidence="5 11" id="KW-0575">Peroxidase</keyword>
<dbReference type="GO" id="GO:0046872">
    <property type="term" value="F:metal ion binding"/>
    <property type="evidence" value="ECO:0007669"/>
    <property type="project" value="UniProtKB-KW"/>
</dbReference>
<dbReference type="InterPro" id="IPR041399">
    <property type="entry name" value="Catalase_large_C"/>
</dbReference>
<dbReference type="SMART" id="SM01060">
    <property type="entry name" value="Catalase"/>
    <property type="match status" value="1"/>
</dbReference>
<reference evidence="17 18" key="1">
    <citation type="submission" date="2017-10" db="EMBL/GenBank/DDBJ databases">
        <title>Two draft genome sequences of Pusillimonas sp. strains isolated from a nitrate- and radionuclide-contaminated groundwater in Russia.</title>
        <authorList>
            <person name="Grouzdev D.S."/>
            <person name="Tourova T.P."/>
            <person name="Goeva M.A."/>
            <person name="Babich T.L."/>
            <person name="Sokolova D.S."/>
            <person name="Abdullin R."/>
            <person name="Poltaraus A.B."/>
            <person name="Toshchakov S.V."/>
            <person name="Nazina T.N."/>
        </authorList>
    </citation>
    <scope>NUCLEOTIDE SEQUENCE [LARGE SCALE GENOMIC DNA]</scope>
    <source>
        <strain evidence="17 18">JR1/69-3-13</strain>
    </source>
</reference>
<dbReference type="PANTHER" id="PTHR42821">
    <property type="entry name" value="CATALASE"/>
    <property type="match status" value="1"/>
</dbReference>
<dbReference type="Pfam" id="PF00199">
    <property type="entry name" value="Catalase"/>
    <property type="match status" value="1"/>
</dbReference>
<protein>
    <recommendedName>
        <fullName evidence="4 11">Catalase</fullName>
        <ecNumber evidence="4 11">1.11.1.6</ecNumber>
    </recommendedName>
</protein>
<dbReference type="InterPro" id="IPR029062">
    <property type="entry name" value="Class_I_gatase-like"/>
</dbReference>
<dbReference type="InterPro" id="IPR011614">
    <property type="entry name" value="Catalase_core"/>
</dbReference>
<proteinExistence type="inferred from homology"/>
<feature type="region of interest" description="Disordered" evidence="15">
    <location>
        <begin position="1"/>
        <end position="114"/>
    </location>
</feature>
<evidence type="ECO:0000256" key="3">
    <source>
        <dbReference type="ARBA" id="ARBA00010660"/>
    </source>
</evidence>
<dbReference type="PIRSF" id="PIRSF038927">
    <property type="entry name" value="Catalase_clade2"/>
    <property type="match status" value="1"/>
</dbReference>
<feature type="compositionally biased region" description="Polar residues" evidence="15">
    <location>
        <begin position="89"/>
        <end position="98"/>
    </location>
</feature>
<dbReference type="Pfam" id="PF06628">
    <property type="entry name" value="Catalase-rel"/>
    <property type="match status" value="1"/>
</dbReference>
<dbReference type="EMBL" id="PDNW01000005">
    <property type="protein sequence ID" value="PLC50318.1"/>
    <property type="molecule type" value="Genomic_DNA"/>
</dbReference>
<keyword evidence="6 11" id="KW-0349">Heme</keyword>
<evidence type="ECO:0000256" key="4">
    <source>
        <dbReference type="ARBA" id="ARBA00012314"/>
    </source>
</evidence>
<feature type="binding site" evidence="14">
    <location>
        <position position="458"/>
    </location>
    <ligand>
        <name>heme</name>
        <dbReference type="ChEBI" id="CHEBI:30413"/>
    </ligand>
</feature>
<keyword evidence="10 11" id="KW-0376">Hydrogen peroxide</keyword>
<dbReference type="Gene3D" id="3.40.50.880">
    <property type="match status" value="1"/>
</dbReference>
<dbReference type="RefSeq" id="WP_102073422.1">
    <property type="nucleotide sequence ID" value="NZ_PDNW01000005.1"/>
</dbReference>
<feature type="active site" evidence="12">
    <location>
        <position position="248"/>
    </location>
</feature>
<dbReference type="Pfam" id="PF18011">
    <property type="entry name" value="Catalase_C"/>
    <property type="match status" value="1"/>
</dbReference>
<dbReference type="InterPro" id="IPR024708">
    <property type="entry name" value="Catalase_AS"/>
</dbReference>
<organism evidence="17 18">
    <name type="scientific">Pollutimonas subterranea</name>
    <dbReference type="NCBI Taxonomy" id="2045210"/>
    <lineage>
        <taxon>Bacteria</taxon>
        <taxon>Pseudomonadati</taxon>
        <taxon>Pseudomonadota</taxon>
        <taxon>Betaproteobacteria</taxon>
        <taxon>Burkholderiales</taxon>
        <taxon>Alcaligenaceae</taxon>
        <taxon>Pollutimonas</taxon>
    </lineage>
</organism>
<evidence type="ECO:0000256" key="5">
    <source>
        <dbReference type="ARBA" id="ARBA00022559"/>
    </source>
</evidence>
<sequence>MPTTPPPTGKNHPKQKSADSAYKNTDSGPALPPDPGNPDPAARKASDTAGMAKDMPFNPTKPNEHGHENALSPLRGATSPSATREALASTPSEKNQTAKYGDAAQPGVNAAGGSLNRVRADSAERMLTTNQGVTISDNQNSLKAGLRGPALLKDFILREKLTHFDHERIPERVVHARGSGAHGYFECYEPLTQYTRASIFAEKGKITPVFVRFSTVAGERGSKDTARDVRGFAVKFYTDEGNWDLVGNNMPVFFIQDAMKFPDLVHAVKPEPHHAMPQAASAHDTYWDFVSLMPESTHMLMWQMSDRAIPRSFRMMQGFGVHTFRFVNEAGESVFVKFHWDPKLGTHSLTWDEAVKISGADPDFNRRDLWEAIDAGEYPEWELGVQIFTEEEAEKYSFDVLDSTKIVPEELVPVQPVGRMVLNRNPDNFFAETEQVAFCAAHVVPGVDFSNDPLLAGRIHSYIDTQITRLGGPNFHELPINAPLAQVHNNQRDGMHRQAIHRGRVSYEPNSLGGGCPFQAGTAGFVSFPEPVQQDEVRGKPEKFAEHYNQARLFYESQTEFEQQHIADAFRFELSKVTVAAVRERVVSMLRNASEELAGKVAEGLGMPMPDAMPKALENPPAPEVNQSPRLSLMARPGDGGIRTRKVAIMIAPGTDGATAWAIANTLQAQGAVVRFVGPRIGPLATSDGDQIDADASLENQPAVLFDGVVLPDGAEAITMLSADGRAREFLQDQYRHCKTILALGGAAQLLSRSGIDVEAGQDPGLIVAAGDATEATQQFIQALAKHRHFERETQPPNV</sequence>
<comment type="caution">
    <text evidence="17">The sequence shown here is derived from an EMBL/GenBank/DDBJ whole genome shotgun (WGS) entry which is preliminary data.</text>
</comment>
<dbReference type="InterPro" id="IPR020835">
    <property type="entry name" value="Catalase_sf"/>
</dbReference>
<dbReference type="CDD" id="cd03132">
    <property type="entry name" value="GATase1_catalase"/>
    <property type="match status" value="1"/>
</dbReference>
<dbReference type="PROSITE" id="PS51402">
    <property type="entry name" value="CATALASE_3"/>
    <property type="match status" value="1"/>
</dbReference>
<dbReference type="GO" id="GO:0006979">
    <property type="term" value="P:response to oxidative stress"/>
    <property type="evidence" value="ECO:0007669"/>
    <property type="project" value="InterPro"/>
</dbReference>
<dbReference type="EC" id="1.11.1.6" evidence="4 11"/>
<feature type="active site" evidence="12">
    <location>
        <position position="175"/>
    </location>
</feature>
<comment type="function">
    <text evidence="2 11">Decomposes hydrogen peroxide into water and oxygen; serves to protect cells from the toxic effects of hydrogen peroxide.</text>
</comment>
<dbReference type="SUPFAM" id="SSF52317">
    <property type="entry name" value="Class I glutamine amidotransferase-like"/>
    <property type="match status" value="1"/>
</dbReference>
<feature type="binding site" evidence="14">
    <location>
        <position position="469"/>
    </location>
    <ligand>
        <name>heme</name>
        <dbReference type="ChEBI" id="CHEBI:30413"/>
    </ligand>
</feature>